<dbReference type="STRING" id="1123380.SAMN02745199_0359"/>
<dbReference type="Proteomes" id="UP000242592">
    <property type="component" value="Unassembled WGS sequence"/>
</dbReference>
<accession>A0A1M5R700</accession>
<name>A0A1M5R700_9BACT</name>
<proteinExistence type="predicted"/>
<dbReference type="EMBL" id="FQXN01000001">
    <property type="protein sequence ID" value="SHH21769.1"/>
    <property type="molecule type" value="Genomic_DNA"/>
</dbReference>
<sequence length="101" mass="11655">MEKMEKKVVGVCGCICSDCRLFGKSCGGCFAIKGKPCWLHEVNLEICDFYECSVINKGLKHCGQCEEIPCEKFWKNKNPKWTEEEHRKIVEERVILLKQLA</sequence>
<evidence type="ECO:0000313" key="1">
    <source>
        <dbReference type="EMBL" id="SHH21769.1"/>
    </source>
</evidence>
<dbReference type="AlphaFoldDB" id="A0A1M5R700"/>
<protein>
    <recommendedName>
        <fullName evidence="3">DUF3795 domain-containing protein</fullName>
    </recommendedName>
</protein>
<evidence type="ECO:0008006" key="3">
    <source>
        <dbReference type="Google" id="ProtNLM"/>
    </source>
</evidence>
<reference evidence="2" key="1">
    <citation type="submission" date="2016-11" db="EMBL/GenBank/DDBJ databases">
        <authorList>
            <person name="Varghese N."/>
            <person name="Submissions S."/>
        </authorList>
    </citation>
    <scope>NUCLEOTIDE SEQUENCE [LARGE SCALE GENOMIC DNA]</scope>
    <source>
        <strain evidence="2">DSM 15807</strain>
    </source>
</reference>
<evidence type="ECO:0000313" key="2">
    <source>
        <dbReference type="Proteomes" id="UP000242592"/>
    </source>
</evidence>
<organism evidence="1 2">
    <name type="scientific">Thermosipho atlanticus DSM 15807</name>
    <dbReference type="NCBI Taxonomy" id="1123380"/>
    <lineage>
        <taxon>Bacteria</taxon>
        <taxon>Thermotogati</taxon>
        <taxon>Thermotogota</taxon>
        <taxon>Thermotogae</taxon>
        <taxon>Thermotogales</taxon>
        <taxon>Fervidobacteriaceae</taxon>
        <taxon>Thermosipho</taxon>
    </lineage>
</organism>
<dbReference type="RefSeq" id="WP_200773523.1">
    <property type="nucleotide sequence ID" value="NZ_FQXN01000001.1"/>
</dbReference>
<keyword evidence="2" id="KW-1185">Reference proteome</keyword>
<gene>
    <name evidence="1" type="ORF">SAMN02745199_0359</name>
</gene>